<dbReference type="Gramene" id="KQJ98971">
    <property type="protein sequence ID" value="KQJ98971"/>
    <property type="gene ID" value="BRADI_3g40313v3"/>
</dbReference>
<gene>
    <name evidence="2" type="ORF">BRADI_3g40313v3</name>
</gene>
<keyword evidence="1" id="KW-0472">Membrane</keyword>
<keyword evidence="1" id="KW-0812">Transmembrane</keyword>
<evidence type="ECO:0008006" key="5">
    <source>
        <dbReference type="Google" id="ProtNLM"/>
    </source>
</evidence>
<dbReference type="Proteomes" id="UP000008810">
    <property type="component" value="Chromosome 3"/>
</dbReference>
<evidence type="ECO:0000313" key="4">
    <source>
        <dbReference type="Proteomes" id="UP000008810"/>
    </source>
</evidence>
<dbReference type="EMBL" id="CM000882">
    <property type="protein sequence ID" value="KQJ98971.1"/>
    <property type="molecule type" value="Genomic_DNA"/>
</dbReference>
<evidence type="ECO:0000313" key="2">
    <source>
        <dbReference type="EMBL" id="KQJ98971.1"/>
    </source>
</evidence>
<reference evidence="2" key="2">
    <citation type="submission" date="2017-06" db="EMBL/GenBank/DDBJ databases">
        <title>WGS assembly of Brachypodium distachyon.</title>
        <authorList>
            <consortium name="The International Brachypodium Initiative"/>
            <person name="Lucas S."/>
            <person name="Harmon-Smith M."/>
            <person name="Lail K."/>
            <person name="Tice H."/>
            <person name="Grimwood J."/>
            <person name="Bruce D."/>
            <person name="Barry K."/>
            <person name="Shu S."/>
            <person name="Lindquist E."/>
            <person name="Wang M."/>
            <person name="Pitluck S."/>
            <person name="Vogel J.P."/>
            <person name="Garvin D.F."/>
            <person name="Mockler T.C."/>
            <person name="Schmutz J."/>
            <person name="Rokhsar D."/>
            <person name="Bevan M.W."/>
        </authorList>
    </citation>
    <scope>NUCLEOTIDE SEQUENCE</scope>
    <source>
        <strain evidence="2">Bd21</strain>
    </source>
</reference>
<proteinExistence type="predicted"/>
<evidence type="ECO:0000313" key="3">
    <source>
        <dbReference type="EnsemblPlants" id="KQJ98971"/>
    </source>
</evidence>
<dbReference type="EnsemblPlants" id="KQJ98971">
    <property type="protein sequence ID" value="KQJ98971"/>
    <property type="gene ID" value="BRADI_3g40313v3"/>
</dbReference>
<evidence type="ECO:0000256" key="1">
    <source>
        <dbReference type="SAM" id="Phobius"/>
    </source>
</evidence>
<reference evidence="3" key="3">
    <citation type="submission" date="2018-08" db="UniProtKB">
        <authorList>
            <consortium name="EnsemblPlants"/>
        </authorList>
    </citation>
    <scope>IDENTIFICATION</scope>
    <source>
        <strain evidence="3">cv. Bd21</strain>
    </source>
</reference>
<feature type="transmembrane region" description="Helical" evidence="1">
    <location>
        <begin position="20"/>
        <end position="42"/>
    </location>
</feature>
<dbReference type="AlphaFoldDB" id="A0A0Q3IEI4"/>
<name>A0A0Q3IEI4_BRADI</name>
<accession>A0A0Q3IEI4</accession>
<reference evidence="2 3" key="1">
    <citation type="journal article" date="2010" name="Nature">
        <title>Genome sequencing and analysis of the model grass Brachypodium distachyon.</title>
        <authorList>
            <consortium name="International Brachypodium Initiative"/>
        </authorList>
    </citation>
    <scope>NUCLEOTIDE SEQUENCE [LARGE SCALE GENOMIC DNA]</scope>
    <source>
        <strain evidence="2 3">Bd21</strain>
    </source>
</reference>
<protein>
    <recommendedName>
        <fullName evidence="5">Reverse transcriptase zinc-binding domain-containing protein</fullName>
    </recommendedName>
</protein>
<dbReference type="OrthoDB" id="689430at2759"/>
<dbReference type="InParanoid" id="A0A0Q3IEI4"/>
<organism evidence="2">
    <name type="scientific">Brachypodium distachyon</name>
    <name type="common">Purple false brome</name>
    <name type="synonym">Trachynia distachya</name>
    <dbReference type="NCBI Taxonomy" id="15368"/>
    <lineage>
        <taxon>Eukaryota</taxon>
        <taxon>Viridiplantae</taxon>
        <taxon>Streptophyta</taxon>
        <taxon>Embryophyta</taxon>
        <taxon>Tracheophyta</taxon>
        <taxon>Spermatophyta</taxon>
        <taxon>Magnoliopsida</taxon>
        <taxon>Liliopsida</taxon>
        <taxon>Poales</taxon>
        <taxon>Poaceae</taxon>
        <taxon>BOP clade</taxon>
        <taxon>Pooideae</taxon>
        <taxon>Stipodae</taxon>
        <taxon>Brachypodieae</taxon>
        <taxon>Brachypodium</taxon>
    </lineage>
</organism>
<sequence length="126" mass="14492">MVRKNGEWDTTYRFCPEFETIHHLFFTCAAAHYTWSVVGLAIGANSRPSSFMQYFWWISNHIKINRNVQIVDLICYACSFLKYWAGLQAGADGDALLEGDRVLKEEAMKHHHAQAAVDVRRLEGKI</sequence>
<keyword evidence="1" id="KW-1133">Transmembrane helix</keyword>
<keyword evidence="4" id="KW-1185">Reference proteome</keyword>